<proteinExistence type="predicted"/>
<sequence length="141" mass="14991">MCGCFSACVFSVVSAQLYHHQFPSLPGVLACCCPWAADRILDELLIVGGGWWSCGAGSLLMSACWCHAFFCLHFSLLGHICNSACCLEGHCCCLLVLSLGSVFISAASIQICCTPCVLLRPSQSVPMQVHLVRQSCACPAS</sequence>
<evidence type="ECO:0000313" key="1">
    <source>
        <dbReference type="EMBL" id="JAD47225.1"/>
    </source>
</evidence>
<reference evidence="1" key="2">
    <citation type="journal article" date="2015" name="Data Brief">
        <title>Shoot transcriptome of the giant reed, Arundo donax.</title>
        <authorList>
            <person name="Barrero R.A."/>
            <person name="Guerrero F.D."/>
            <person name="Moolhuijzen P."/>
            <person name="Goolsby J.A."/>
            <person name="Tidwell J."/>
            <person name="Bellgard S.E."/>
            <person name="Bellgard M.I."/>
        </authorList>
    </citation>
    <scope>NUCLEOTIDE SEQUENCE</scope>
    <source>
        <tissue evidence="1">Shoot tissue taken approximately 20 cm above the soil surface</tissue>
    </source>
</reference>
<dbReference type="EMBL" id="GBRH01250670">
    <property type="protein sequence ID" value="JAD47225.1"/>
    <property type="molecule type" value="Transcribed_RNA"/>
</dbReference>
<accession>A0A0A9AE43</accession>
<organism evidence="1">
    <name type="scientific">Arundo donax</name>
    <name type="common">Giant reed</name>
    <name type="synonym">Donax arundinaceus</name>
    <dbReference type="NCBI Taxonomy" id="35708"/>
    <lineage>
        <taxon>Eukaryota</taxon>
        <taxon>Viridiplantae</taxon>
        <taxon>Streptophyta</taxon>
        <taxon>Embryophyta</taxon>
        <taxon>Tracheophyta</taxon>
        <taxon>Spermatophyta</taxon>
        <taxon>Magnoliopsida</taxon>
        <taxon>Liliopsida</taxon>
        <taxon>Poales</taxon>
        <taxon>Poaceae</taxon>
        <taxon>PACMAD clade</taxon>
        <taxon>Arundinoideae</taxon>
        <taxon>Arundineae</taxon>
        <taxon>Arundo</taxon>
    </lineage>
</organism>
<reference evidence="1" key="1">
    <citation type="submission" date="2014-09" db="EMBL/GenBank/DDBJ databases">
        <authorList>
            <person name="Magalhaes I.L.F."/>
            <person name="Oliveira U."/>
            <person name="Santos F.R."/>
            <person name="Vidigal T.H.D.A."/>
            <person name="Brescovit A.D."/>
            <person name="Santos A.J."/>
        </authorList>
    </citation>
    <scope>NUCLEOTIDE SEQUENCE</scope>
    <source>
        <tissue evidence="1">Shoot tissue taken approximately 20 cm above the soil surface</tissue>
    </source>
</reference>
<name>A0A0A9AE43_ARUDO</name>
<dbReference type="AlphaFoldDB" id="A0A0A9AE43"/>
<protein>
    <submittedName>
        <fullName evidence="1">Uncharacterized protein</fullName>
    </submittedName>
</protein>